<sequence>MVLQSFNPVVNDNFTGSVIVSGTSQSLTGNQLFTAGASASQDTTLSNVNITAGAQFLNQPRLEPGPQNFAITVPDPTTGGNTVFQVYNPANLVALPPATGSTVVPDIINVTDNQYINTQIASVSNGGTLLVNIGSGTASSTANTHAWSMAAKQSSLFNVDGSSGAISTLNWNNNNRITFFGSAATPVSGTRAQRSYTVEDVATFKGAFSVQTLDGSSTSFNVTNAAGLKIYNDWLIEQLQAGRLDKARYLTEFNKAFSKANGNIFYDVTATAPDEATLPIGNRVLINASGGNARVNIAAGRTLEVSGATAGAIRATGGAQVRIDGKLSSHGDDTEGITDSSAIWLSGSSALNSASGVINGGFLNRADASNSGIGLTSYNANGVRLLDGSTFTNNGVLNFATTGSNASAGVAAINIGANSSASNSGNINVGINGSSATGITSGVLLNTATSAFTNLSGGTLYIGRGPQNSLTESVADTALNQSGLSSGIAVIQNGSAINNGNIVIGSRVQNSAGIVVSGARDAVVHNHQLIDVNGRASSTPRENYGMLVMNSGSGGNIASDGTINLNGINGIGIKVLATSGNSAAASSTGVINVAGAADPASGTRNFGVWVEGQGNGNAAATINGPVNLTGNGAIGVHARGRGVVTVESAAAPNFSQGSNQIGFFAWGADADINVASNTLLNVATSDSTLFRVEDGADFDGSDLLLTTSGASSVAVRGSGTGSNVDTHNADMTISGNGAIGAIIEGGATGGIDTATTLTLSGINAIGAIVDGQKHTLSGGNSGTPLGTTSLTSAAALVAAQNGLTGYIARNLGQLTNSGEITFSGANTTGILVQSGATATNTGDITVSNGGTGILVNNASQTTIASNRGVINANGGSAAARTRAVSASGPLAVVNLSAGALNLNGVGALGAQALSGAKINLAAEAVPVFNNTDQIAFHASGAGSTINSGSADLDVSTDRSGGYRIDNGAVVNFSGANRITSSGADSTGVIVSGSGSNLTSGDSDFLVSGAGSTGIRIEGGGTATLSADSGVTINGTNGVGILVNNLRTDLTNALNGESAASMVTSSATLAGNGANAIGFDVANGASLIQQGNLSLDGDNSTGIRARSASSIVNSGVVNIANGSGIAIGGSGTTQVQGGTLSVDDGIAGVVVGSEAMPALSNTTITSAGSAHGILLDTGAGGLAASNTIINVQGDSNGLENTAETGTVTLNNVAINVAAGSGIRTAVSLDPSSTVTTTVNGSGTGLNFTQLNGDPATADLVLGDGYQFSVQGAGATGIRANTVGTVYNSADVSVLNMLGGSALMSSSAASVINSGVLSSLSTVAPVVDLRGGNAAILVNHGVITARDATGLAVTGSDKDDNMQLLAGNIRGDIATGGGNDVVQWSGGSLDGSLTLGAGDANQAQVQGVDLSTTRHITSGEGSGNSLSFTDITARGGSFSADDAAKGVNLGSGWNAIALQQSQWTLTDNLQLAGGEVNIDSASTLYAGNDVHPLITSGADNALTVINNGVIDLTNGSGSPGNSLSINGDLVSDGGQLNLVTRLNAGGALNNQLTDNLRVTGNASSGSTLIHVALDALSSDALTDLNHNSNIEAYEGISLAQVAGNASAASFALAGGSLAAGPWRYQLYSFAPGSSDADQRRVAGGSDNQFWDYRLANVYLCENDNSCPPPAQPGQPTPVYPPAPPVAQHPSAPGNPRLDNPPPDGCVVDGIDRCAPGRQAVIAQVPAYTSAPVGLTYYTAAMIDDLHKRLGELRQQQRRADGNGAEMFARYIGADLDYQSNVGFRNFGYDLDIDYSALQIGGNLLRLEGEEDTLRGGIAYIRGNTRLRPKAADGYSSTRFDSNSVALYGTWQRQSGLYVDGVLSFDWHRGETDTGSNKNVGRPKGRGWSASLESGYPFTLAYDIRLEPQAQLMYMRLNMNDFTDKQGTTVKYDPDAQTIGRLGARLDRSWSDNGNRQYTPYLRANYYRGWGGATKTTIGATGTDAFDHTFTGGRFGQMAEVGVGGTTTFKNDLSLYAEADYRKEINSNGARGWRYNIGVRWQF</sequence>
<evidence type="ECO:0000313" key="4">
    <source>
        <dbReference type="Proteomes" id="UP001195624"/>
    </source>
</evidence>
<accession>A0ABS4P9R1</accession>
<name>A0ABS4P9R1_9GAMM</name>
<feature type="domain" description="Autotransporter" evidence="2">
    <location>
        <begin position="1757"/>
        <end position="2040"/>
    </location>
</feature>
<dbReference type="InterPro" id="IPR036709">
    <property type="entry name" value="Autotransporte_beta_dom_sf"/>
</dbReference>
<dbReference type="Gene3D" id="2.40.128.130">
    <property type="entry name" value="Autotransporter beta-domain"/>
    <property type="match status" value="1"/>
</dbReference>
<dbReference type="Pfam" id="PF03797">
    <property type="entry name" value="Autotransporter"/>
    <property type="match status" value="1"/>
</dbReference>
<dbReference type="Gene3D" id="2.160.20.20">
    <property type="match status" value="1"/>
</dbReference>
<dbReference type="SUPFAM" id="SSF103515">
    <property type="entry name" value="Autotransporter"/>
    <property type="match status" value="1"/>
</dbReference>
<dbReference type="InterPro" id="IPR005546">
    <property type="entry name" value="Autotransporte_beta"/>
</dbReference>
<dbReference type="InterPro" id="IPR006315">
    <property type="entry name" value="OM_autotransptr_brl_dom"/>
</dbReference>
<dbReference type="PROSITE" id="PS51208">
    <property type="entry name" value="AUTOTRANSPORTER"/>
    <property type="match status" value="1"/>
</dbReference>
<dbReference type="InterPro" id="IPR011050">
    <property type="entry name" value="Pectin_lyase_fold/virulence"/>
</dbReference>
<dbReference type="SMART" id="SM00869">
    <property type="entry name" value="Autotransporter"/>
    <property type="match status" value="1"/>
</dbReference>
<comment type="caution">
    <text evidence="3">The sequence shown here is derived from an EMBL/GenBank/DDBJ whole genome shotgun (WGS) entry which is preliminary data.</text>
</comment>
<reference evidence="4" key="1">
    <citation type="submission" date="2023-07" db="EMBL/GenBank/DDBJ databases">
        <title>Genome mining of underrepresented organisms for secondary metabolites.</title>
        <authorList>
            <person name="D'Agostino P.M."/>
        </authorList>
    </citation>
    <scope>NUCLEOTIDE SEQUENCE [LARGE SCALE GENOMIC DNA]</scope>
    <source>
        <strain evidence="4">WS4403</strain>
    </source>
</reference>
<dbReference type="InterPro" id="IPR012332">
    <property type="entry name" value="Autotransporter_pectin_lyase_C"/>
</dbReference>
<keyword evidence="4" id="KW-1185">Reference proteome</keyword>
<dbReference type="NCBIfam" id="TIGR01414">
    <property type="entry name" value="autotrans_barl"/>
    <property type="match status" value="1"/>
</dbReference>
<dbReference type="EMBL" id="JAGGMQ010000001">
    <property type="protein sequence ID" value="MBP2169384.1"/>
    <property type="molecule type" value="Genomic_DNA"/>
</dbReference>
<proteinExistence type="predicted"/>
<evidence type="ECO:0000256" key="1">
    <source>
        <dbReference type="SAM" id="MobiDB-lite"/>
    </source>
</evidence>
<feature type="region of interest" description="Disordered" evidence="1">
    <location>
        <begin position="1663"/>
        <end position="1699"/>
    </location>
</feature>
<gene>
    <name evidence="3" type="ORF">J2125_002576</name>
</gene>
<dbReference type="RefSeq" id="WP_241763861.1">
    <property type="nucleotide sequence ID" value="NZ_JAGGMQ010000001.1"/>
</dbReference>
<organism evidence="3 4">
    <name type="scientific">Winslowiella toletana</name>
    <dbReference type="NCBI Taxonomy" id="92490"/>
    <lineage>
        <taxon>Bacteria</taxon>
        <taxon>Pseudomonadati</taxon>
        <taxon>Pseudomonadota</taxon>
        <taxon>Gammaproteobacteria</taxon>
        <taxon>Enterobacterales</taxon>
        <taxon>Erwiniaceae</taxon>
        <taxon>Winslowiella</taxon>
    </lineage>
</organism>
<evidence type="ECO:0000259" key="2">
    <source>
        <dbReference type="PROSITE" id="PS51208"/>
    </source>
</evidence>
<evidence type="ECO:0000313" key="3">
    <source>
        <dbReference type="EMBL" id="MBP2169384.1"/>
    </source>
</evidence>
<protein>
    <submittedName>
        <fullName evidence="3">Autotransporter family porin</fullName>
    </submittedName>
</protein>
<feature type="compositionally biased region" description="Pro residues" evidence="1">
    <location>
        <begin position="1664"/>
        <end position="1684"/>
    </location>
</feature>
<dbReference type="Proteomes" id="UP001195624">
    <property type="component" value="Unassembled WGS sequence"/>
</dbReference>
<dbReference type="SUPFAM" id="SSF51126">
    <property type="entry name" value="Pectin lyase-like"/>
    <property type="match status" value="1"/>
</dbReference>